<dbReference type="GO" id="GO:0000329">
    <property type="term" value="C:fungal-type vacuole membrane"/>
    <property type="evidence" value="ECO:0007669"/>
    <property type="project" value="TreeGrafter"/>
</dbReference>
<dbReference type="InterPro" id="IPR011989">
    <property type="entry name" value="ARM-like"/>
</dbReference>
<feature type="domain" description="Vacuolar protein 14 C-terminal Fig4-binding" evidence="7">
    <location>
        <begin position="643"/>
        <end position="820"/>
    </location>
</feature>
<feature type="compositionally biased region" description="Polar residues" evidence="6">
    <location>
        <begin position="1"/>
        <end position="15"/>
    </location>
</feature>
<dbReference type="AlphaFoldDB" id="A0A1Y2HHN8"/>
<dbReference type="OrthoDB" id="5574975at2759"/>
<evidence type="ECO:0000313" key="8">
    <source>
        <dbReference type="EMBL" id="ORZ34107.1"/>
    </source>
</evidence>
<dbReference type="GO" id="GO:0010008">
    <property type="term" value="C:endosome membrane"/>
    <property type="evidence" value="ECO:0007669"/>
    <property type="project" value="TreeGrafter"/>
</dbReference>
<proteinExistence type="inferred from homology"/>
<dbReference type="EMBL" id="MCFL01000031">
    <property type="protein sequence ID" value="ORZ34107.1"/>
    <property type="molecule type" value="Genomic_DNA"/>
</dbReference>
<comment type="similarity">
    <text evidence="2">Belongs to the VAC14 family.</text>
</comment>
<evidence type="ECO:0000313" key="9">
    <source>
        <dbReference type="Proteomes" id="UP000193411"/>
    </source>
</evidence>
<organism evidence="8 9">
    <name type="scientific">Catenaria anguillulae PL171</name>
    <dbReference type="NCBI Taxonomy" id="765915"/>
    <lineage>
        <taxon>Eukaryota</taxon>
        <taxon>Fungi</taxon>
        <taxon>Fungi incertae sedis</taxon>
        <taxon>Blastocladiomycota</taxon>
        <taxon>Blastocladiomycetes</taxon>
        <taxon>Blastocladiales</taxon>
        <taxon>Catenariaceae</taxon>
        <taxon>Catenaria</taxon>
    </lineage>
</organism>
<feature type="repeat" description="HEAT" evidence="5">
    <location>
        <begin position="129"/>
        <end position="164"/>
    </location>
</feature>
<dbReference type="Pfam" id="PF11916">
    <property type="entry name" value="Vac14_Fig4_bd"/>
    <property type="match status" value="1"/>
</dbReference>
<dbReference type="STRING" id="765915.A0A1Y2HHN8"/>
<evidence type="ECO:0000256" key="6">
    <source>
        <dbReference type="SAM" id="MobiDB-lite"/>
    </source>
</evidence>
<evidence type="ECO:0000256" key="2">
    <source>
        <dbReference type="ARBA" id="ARBA00010225"/>
    </source>
</evidence>
<dbReference type="Proteomes" id="UP000193411">
    <property type="component" value="Unassembled WGS sequence"/>
</dbReference>
<dbReference type="PANTHER" id="PTHR16023">
    <property type="entry name" value="TAX1 BINDING PROTEIN-RELATED"/>
    <property type="match status" value="1"/>
</dbReference>
<comment type="caution">
    <text evidence="8">The sequence shown here is derived from an EMBL/GenBank/DDBJ whole genome shotgun (WGS) entry which is preliminary data.</text>
</comment>
<evidence type="ECO:0000256" key="5">
    <source>
        <dbReference type="PROSITE-ProRule" id="PRU00103"/>
    </source>
</evidence>
<keyword evidence="3" id="KW-0677">Repeat</keyword>
<gene>
    <name evidence="8" type="ORF">BCR44DRAFT_1486228</name>
</gene>
<dbReference type="InterPro" id="IPR016024">
    <property type="entry name" value="ARM-type_fold"/>
</dbReference>
<dbReference type="InterPro" id="IPR026825">
    <property type="entry name" value="Vac14"/>
</dbReference>
<comment type="subcellular location">
    <subcellularLocation>
        <location evidence="1">Endomembrane system</location>
    </subcellularLocation>
</comment>
<protein>
    <submittedName>
        <fullName evidence="8">Vacuolar protein 14 C-terminal Fig4p binding-domain-containing protein</fullName>
    </submittedName>
</protein>
<dbReference type="InterPro" id="IPR021841">
    <property type="entry name" value="VAC14_Fig4p-bd"/>
</dbReference>
<name>A0A1Y2HHN8_9FUNG</name>
<dbReference type="GO" id="GO:0006661">
    <property type="term" value="P:phosphatidylinositol biosynthetic process"/>
    <property type="evidence" value="ECO:0007669"/>
    <property type="project" value="InterPro"/>
</dbReference>
<dbReference type="SUPFAM" id="SSF48371">
    <property type="entry name" value="ARM repeat"/>
    <property type="match status" value="1"/>
</dbReference>
<evidence type="ECO:0000256" key="1">
    <source>
        <dbReference type="ARBA" id="ARBA00004308"/>
    </source>
</evidence>
<dbReference type="GO" id="GO:0070772">
    <property type="term" value="C:PAS complex"/>
    <property type="evidence" value="ECO:0007669"/>
    <property type="project" value="InterPro"/>
</dbReference>
<dbReference type="InterPro" id="IPR021133">
    <property type="entry name" value="HEAT_type_2"/>
</dbReference>
<dbReference type="Pfam" id="PF12755">
    <property type="entry name" value="Vac14_Fab1_bd"/>
    <property type="match status" value="1"/>
</dbReference>
<evidence type="ECO:0000259" key="7">
    <source>
        <dbReference type="Pfam" id="PF11916"/>
    </source>
</evidence>
<feature type="region of interest" description="Disordered" evidence="6">
    <location>
        <begin position="907"/>
        <end position="973"/>
    </location>
</feature>
<accession>A0A1Y2HHN8</accession>
<evidence type="ECO:0000256" key="4">
    <source>
        <dbReference type="ARBA" id="ARBA00023136"/>
    </source>
</evidence>
<dbReference type="PANTHER" id="PTHR16023:SF0">
    <property type="entry name" value="PROTEIN VAC14 HOMOLOG"/>
    <property type="match status" value="1"/>
</dbReference>
<dbReference type="PROSITE" id="PS50077">
    <property type="entry name" value="HEAT_REPEAT"/>
    <property type="match status" value="1"/>
</dbReference>
<sequence>MSDTSSLAMSATTNPSAGHGGGGSATSTTATTVLPPIVVRGLSDKLYDKRKVAALEVEKFVRDLVLVQSQTNQLVPNHPIPQVVHLIRFLADDFLSTATSNMRNGGLIGLAGVSIALGADLMPPHVDLVVPPVLACFNDTDSRVRYYACESLYNIAKVARHHVLPYFPQLFDALSKLCADTDMSVISGAQLLDRLLKDIITEQKSTHVTSSSTFTLFSLPDFFNLLQERIHTLNPQTRSFLVAWLSVLDSVPGVELVSSIHVFLQGLLKFLTDDSEDVRVATSNLLAELLREISEAVDVQRRLGIGFGALERRIYGDSLDRVDLGAREAEAGNWVPAQNVQLDFPRMFALLLPFLEANPTASAAAGSAGIGGGTAGGASGPGSVVGSTGTTAVGGAGGAGGSGLGISGLGNNINNLTLGPGGSAGPGGLGNTGMGGNGGQGAGGIAGLPGHLPLGLGLSAFPTTTPSSTTSPSQEVRVTCLQWINEFILLARQIMLPYTADILRQVLPAIAAMDLGMQATAATTNSLLFTLIDESDLVATSADAMTRLDLAGVLRTVLALCENMANETRKGCLDWLLMLHKKSPAYVLGFPNLLPGVFRLLSDPSEDVVKRALQLVAQVSSYSEGHQFDALMADILRLFARDRKLLEARGSLIVRQLCIALSPEDVLRSFAQVLEREADLEFASTMITNLNLILITSGELSDMRKLLRSFEKDGQQLFVDLYRSWCHSAVATFSLCLLAQAYEHGFSLLQTFEDLEITVTLLVQIDKLVQLLESPVFSYLRLQLLEPDRHPFLYKFLYGLLMLLPQSSAFATLRNRLTCVSTLGYMHVVGAPPTTAAAAPVSSKSPVDRFTASGFRRTSAGASSAAAAAAAKEHEGIKWAELLTHFKSVQVGHERARKALYTASRYGGGGSARRAMRSAANPSKSLGASPAQPGPNGYPPAMGTSNSDPSLPYHGHGHGQSSTTPAYAAARAI</sequence>
<feature type="region of interest" description="Disordered" evidence="6">
    <location>
        <begin position="1"/>
        <end position="28"/>
    </location>
</feature>
<evidence type="ECO:0000256" key="3">
    <source>
        <dbReference type="ARBA" id="ARBA00022737"/>
    </source>
</evidence>
<reference evidence="8 9" key="1">
    <citation type="submission" date="2016-07" db="EMBL/GenBank/DDBJ databases">
        <title>Pervasive Adenine N6-methylation of Active Genes in Fungi.</title>
        <authorList>
            <consortium name="DOE Joint Genome Institute"/>
            <person name="Mondo S.J."/>
            <person name="Dannebaum R.O."/>
            <person name="Kuo R.C."/>
            <person name="Labutti K."/>
            <person name="Haridas S."/>
            <person name="Kuo A."/>
            <person name="Salamov A."/>
            <person name="Ahrendt S.R."/>
            <person name="Lipzen A."/>
            <person name="Sullivan W."/>
            <person name="Andreopoulos W.B."/>
            <person name="Clum A."/>
            <person name="Lindquist E."/>
            <person name="Daum C."/>
            <person name="Ramamoorthy G.K."/>
            <person name="Gryganskyi A."/>
            <person name="Culley D."/>
            <person name="Magnuson J.K."/>
            <person name="James T.Y."/>
            <person name="O'Malley M.A."/>
            <person name="Stajich J.E."/>
            <person name="Spatafora J.W."/>
            <person name="Visel A."/>
            <person name="Grigoriev I.V."/>
        </authorList>
    </citation>
    <scope>NUCLEOTIDE SEQUENCE [LARGE SCALE GENOMIC DNA]</scope>
    <source>
        <strain evidence="8 9">PL171</strain>
    </source>
</reference>
<keyword evidence="9" id="KW-1185">Reference proteome</keyword>
<keyword evidence="4" id="KW-0472">Membrane</keyword>
<dbReference type="Gene3D" id="1.25.10.10">
    <property type="entry name" value="Leucine-rich Repeat Variant"/>
    <property type="match status" value="2"/>
</dbReference>